<keyword evidence="4" id="KW-1185">Reference proteome</keyword>
<dbReference type="OrthoDB" id="7178350at2"/>
<dbReference type="GO" id="GO:0000166">
    <property type="term" value="F:nucleotide binding"/>
    <property type="evidence" value="ECO:0007669"/>
    <property type="project" value="UniProtKB-KW"/>
</dbReference>
<dbReference type="Pfam" id="PF04820">
    <property type="entry name" value="Trp_halogenase"/>
    <property type="match status" value="1"/>
</dbReference>
<feature type="binding site" evidence="2">
    <location>
        <position position="80"/>
    </location>
    <ligand>
        <name>7-chloro-L-tryptophan</name>
        <dbReference type="ChEBI" id="CHEBI:58713"/>
    </ligand>
</feature>
<dbReference type="PANTHER" id="PTHR43747">
    <property type="entry name" value="FAD-BINDING PROTEIN"/>
    <property type="match status" value="1"/>
</dbReference>
<feature type="binding site" evidence="2">
    <location>
        <position position="336"/>
    </location>
    <ligand>
        <name>FAD</name>
        <dbReference type="ChEBI" id="CHEBI:57692"/>
    </ligand>
</feature>
<comment type="caution">
    <text evidence="3">The sequence shown here is derived from an EMBL/GenBank/DDBJ whole genome shotgun (WGS) entry which is preliminary data.</text>
</comment>
<sequence>MLESKGKPKKILIVGGGTAGWMAANLLATKWQDTEICLVESKDIGIIGVGEGSTPHLKLFFDAINVADSQWMPRCNATYKNGITFDGWSTVKGFESYFHPFAAQTDDVFTVPLFFKNIQARMQGYKVDAHPDKYFLESYLAANKLGPLPNDTFPFGLAYGYHFDSALLGQFLAEHAQSLGVKRVYGTVTKVSQNNHGELNAAILSDGTMMEADFFIDCSGFNSLLIQKTLKVGYRSFKECLFNDAAVVMPSVISQELPVETKATALSNGWAWQIPLRNRFGNGYVFSSDYIDANQAETELRQHLGLLHSDVEARHLKMQVGRVEKHWYKNCLAVGLAQGFIEPLEATAIALSFNTIAQFMQYFQQGQFSNQFEDAFNQDINSRFDGIKDYVVCHYKTNQRRDTAYWRDNAANNKISDTLNRIIQLWQHSPDFAGDMQRSKLMGSYQAKSWACMLAGYGVFPPTSSDPSIDYSMHQHEIDALNDFIRRCGLNFKSHNELLSN</sequence>
<dbReference type="Gene3D" id="3.50.50.60">
    <property type="entry name" value="FAD/NAD(P)-binding domain"/>
    <property type="match status" value="1"/>
</dbReference>
<feature type="binding site" evidence="2">
    <location>
        <position position="345"/>
    </location>
    <ligand>
        <name>L-tryptophan</name>
        <dbReference type="ChEBI" id="CHEBI:57912"/>
    </ligand>
</feature>
<keyword evidence="2" id="KW-0285">Flavoprotein</keyword>
<dbReference type="InterPro" id="IPR006905">
    <property type="entry name" value="Flavin_halogenase"/>
</dbReference>
<dbReference type="SUPFAM" id="SSF51905">
    <property type="entry name" value="FAD/NAD(P)-binding domain"/>
    <property type="match status" value="1"/>
</dbReference>
<dbReference type="InterPro" id="IPR050816">
    <property type="entry name" value="Flavin-dep_Halogenase_NPB"/>
</dbReference>
<accession>A0A136A4Z0</accession>
<dbReference type="PANTHER" id="PTHR43747:SF4">
    <property type="entry name" value="FLAVIN-DEPENDENT TRYPTOPHAN HALOGENASE"/>
    <property type="match status" value="1"/>
</dbReference>
<protein>
    <submittedName>
        <fullName evidence="3">Tryptophan halogenase</fullName>
    </submittedName>
</protein>
<dbReference type="EMBL" id="LSNE01000003">
    <property type="protein sequence ID" value="KXI30289.1"/>
    <property type="molecule type" value="Genomic_DNA"/>
</dbReference>
<evidence type="ECO:0000256" key="2">
    <source>
        <dbReference type="PIRSR" id="PIRSR011396-2"/>
    </source>
</evidence>
<evidence type="ECO:0000313" key="3">
    <source>
        <dbReference type="EMBL" id="KXI30289.1"/>
    </source>
</evidence>
<feature type="binding site" evidence="2">
    <location>
        <begin position="16"/>
        <end position="19"/>
    </location>
    <ligand>
        <name>FAD</name>
        <dbReference type="ChEBI" id="CHEBI:57692"/>
    </ligand>
</feature>
<proteinExistence type="predicted"/>
<reference evidence="4" key="1">
    <citation type="submission" date="2016-02" db="EMBL/GenBank/DDBJ databases">
        <authorList>
            <person name="Schultz-Johansen M."/>
            <person name="Glaring M.A."/>
            <person name="Bech P.K."/>
            <person name="Stougaard P."/>
        </authorList>
    </citation>
    <scope>NUCLEOTIDE SEQUENCE [LARGE SCALE GENOMIC DNA]</scope>
    <source>
        <strain evidence="4">S66</strain>
    </source>
</reference>
<dbReference type="RefSeq" id="WP_068374433.1">
    <property type="nucleotide sequence ID" value="NZ_LSNE01000003.1"/>
</dbReference>
<organism evidence="3 4">
    <name type="scientific">Paraglaciecola hydrolytica</name>
    <dbReference type="NCBI Taxonomy" id="1799789"/>
    <lineage>
        <taxon>Bacteria</taxon>
        <taxon>Pseudomonadati</taxon>
        <taxon>Pseudomonadota</taxon>
        <taxon>Gammaproteobacteria</taxon>
        <taxon>Alteromonadales</taxon>
        <taxon>Alteromonadaceae</taxon>
        <taxon>Paraglaciecola</taxon>
    </lineage>
</organism>
<evidence type="ECO:0000256" key="1">
    <source>
        <dbReference type="PIRSR" id="PIRSR011396-1"/>
    </source>
</evidence>
<dbReference type="STRING" id="1799789.AX660_09920"/>
<feature type="active site" evidence="1">
    <location>
        <position position="80"/>
    </location>
</feature>
<dbReference type="PIRSF" id="PIRSF011396">
    <property type="entry name" value="Trp_halogenase"/>
    <property type="match status" value="1"/>
</dbReference>
<feature type="binding site" evidence="2">
    <location>
        <position position="349"/>
    </location>
    <ligand>
        <name>FAD</name>
        <dbReference type="ChEBI" id="CHEBI:57692"/>
    </ligand>
</feature>
<dbReference type="InterPro" id="IPR036188">
    <property type="entry name" value="FAD/NAD-bd_sf"/>
</dbReference>
<dbReference type="AlphaFoldDB" id="A0A136A4Z0"/>
<feature type="binding site" evidence="2">
    <location>
        <position position="188"/>
    </location>
    <ligand>
        <name>FAD</name>
        <dbReference type="ChEBI" id="CHEBI:57692"/>
    </ligand>
</feature>
<keyword evidence="2" id="KW-0274">FAD</keyword>
<dbReference type="GO" id="GO:0004497">
    <property type="term" value="F:monooxygenase activity"/>
    <property type="evidence" value="ECO:0007669"/>
    <property type="project" value="InterPro"/>
</dbReference>
<evidence type="ECO:0000313" key="4">
    <source>
        <dbReference type="Proteomes" id="UP000070299"/>
    </source>
</evidence>
<keyword evidence="2" id="KW-0547">Nucleotide-binding</keyword>
<dbReference type="InterPro" id="IPR033856">
    <property type="entry name" value="Trp_halogen"/>
</dbReference>
<name>A0A136A4Z0_9ALTE</name>
<gene>
    <name evidence="3" type="ORF">AX660_09920</name>
</gene>
<dbReference type="Proteomes" id="UP000070299">
    <property type="component" value="Unassembled WGS sequence"/>
</dbReference>